<feature type="transmembrane region" description="Helical" evidence="1">
    <location>
        <begin position="135"/>
        <end position="155"/>
    </location>
</feature>
<sequence>MMQPHVCVCVCVSLLFSDVKPVVGTGGGDVCLHIGATEVDRDAHIVWFYGPKNKVIISYDNGTYDTKLSERFQLDANGSLMIRSLTANDSGLYNCEIFSKNGLITQTHFSWLKLLVVSFSSVPGPKPTTPPNNGIPWIVGVAVLIVLVVLLCAVWKCREQIKGQFERKSKSVG</sequence>
<name>A0A3B4GNF8_9CICH</name>
<keyword evidence="1" id="KW-0812">Transmembrane</keyword>
<dbReference type="AlphaFoldDB" id="A0A3B4GNF8"/>
<dbReference type="InterPro" id="IPR013783">
    <property type="entry name" value="Ig-like_fold"/>
</dbReference>
<dbReference type="InterPro" id="IPR007110">
    <property type="entry name" value="Ig-like_dom"/>
</dbReference>
<dbReference type="PROSITE" id="PS50835">
    <property type="entry name" value="IG_LIKE"/>
    <property type="match status" value="1"/>
</dbReference>
<dbReference type="Ensembl" id="ENSPNYT00000025143.1">
    <property type="protein sequence ID" value="ENSPNYP00000024540.1"/>
    <property type="gene ID" value="ENSPNYG00000018540.1"/>
</dbReference>
<accession>A0A3B4GNF8</accession>
<evidence type="ECO:0000256" key="1">
    <source>
        <dbReference type="SAM" id="Phobius"/>
    </source>
</evidence>
<dbReference type="InterPro" id="IPR003599">
    <property type="entry name" value="Ig_sub"/>
</dbReference>
<dbReference type="InterPro" id="IPR036179">
    <property type="entry name" value="Ig-like_dom_sf"/>
</dbReference>
<dbReference type="PANTHER" id="PTHR21063">
    <property type="entry name" value="LFA-3"/>
    <property type="match status" value="1"/>
</dbReference>
<dbReference type="Pfam" id="PF07686">
    <property type="entry name" value="V-set"/>
    <property type="match status" value="1"/>
</dbReference>
<dbReference type="PANTHER" id="PTHR21063:SF4">
    <property type="entry name" value="CD48 ANTIGEN-RELATED"/>
    <property type="match status" value="1"/>
</dbReference>
<dbReference type="InterPro" id="IPR013106">
    <property type="entry name" value="Ig_V-set"/>
</dbReference>
<reference evidence="4" key="1">
    <citation type="submission" date="2023-09" db="UniProtKB">
        <authorList>
            <consortium name="Ensembl"/>
        </authorList>
    </citation>
    <scope>IDENTIFICATION</scope>
</reference>
<feature type="chain" id="PRO_5017417323" description="Ig-like domain-containing protein" evidence="2">
    <location>
        <begin position="25"/>
        <end position="173"/>
    </location>
</feature>
<dbReference type="STRING" id="303518.ENSPNYP00000024540"/>
<dbReference type="Gene3D" id="2.60.40.10">
    <property type="entry name" value="Immunoglobulins"/>
    <property type="match status" value="1"/>
</dbReference>
<feature type="domain" description="Ig-like" evidence="3">
    <location>
        <begin position="4"/>
        <end position="110"/>
    </location>
</feature>
<dbReference type="SMART" id="SM00409">
    <property type="entry name" value="IG"/>
    <property type="match status" value="1"/>
</dbReference>
<evidence type="ECO:0000313" key="4">
    <source>
        <dbReference type="Ensembl" id="ENSPNYP00000024540.1"/>
    </source>
</evidence>
<dbReference type="SUPFAM" id="SSF48726">
    <property type="entry name" value="Immunoglobulin"/>
    <property type="match status" value="1"/>
</dbReference>
<proteinExistence type="predicted"/>
<dbReference type="GeneTree" id="ENSGT00940000177734"/>
<feature type="signal peptide" evidence="2">
    <location>
        <begin position="1"/>
        <end position="24"/>
    </location>
</feature>
<keyword evidence="2" id="KW-0732">Signal</keyword>
<evidence type="ECO:0000256" key="2">
    <source>
        <dbReference type="SAM" id="SignalP"/>
    </source>
</evidence>
<evidence type="ECO:0000259" key="3">
    <source>
        <dbReference type="PROSITE" id="PS50835"/>
    </source>
</evidence>
<protein>
    <recommendedName>
        <fullName evidence="3">Ig-like domain-containing protein</fullName>
    </recommendedName>
</protein>
<keyword evidence="1" id="KW-0472">Membrane</keyword>
<keyword evidence="1" id="KW-1133">Transmembrane helix</keyword>
<organism evidence="4">
    <name type="scientific">Pundamilia nyererei</name>
    <dbReference type="NCBI Taxonomy" id="303518"/>
    <lineage>
        <taxon>Eukaryota</taxon>
        <taxon>Metazoa</taxon>
        <taxon>Chordata</taxon>
        <taxon>Craniata</taxon>
        <taxon>Vertebrata</taxon>
        <taxon>Euteleostomi</taxon>
        <taxon>Actinopterygii</taxon>
        <taxon>Neopterygii</taxon>
        <taxon>Teleostei</taxon>
        <taxon>Neoteleostei</taxon>
        <taxon>Acanthomorphata</taxon>
        <taxon>Ovalentaria</taxon>
        <taxon>Cichlomorphae</taxon>
        <taxon>Cichliformes</taxon>
        <taxon>Cichlidae</taxon>
        <taxon>African cichlids</taxon>
        <taxon>Pseudocrenilabrinae</taxon>
        <taxon>Haplochromini</taxon>
        <taxon>Pundamilia</taxon>
    </lineage>
</organism>